<accession>A0ACB5RBI0</accession>
<comment type="caution">
    <text evidence="1">The sequence shown here is derived from an EMBL/GenBank/DDBJ whole genome shotgun (WGS) entry which is preliminary data.</text>
</comment>
<organism evidence="1 2">
    <name type="scientific">Inconstantimicrobium mannanitabidum</name>
    <dbReference type="NCBI Taxonomy" id="1604901"/>
    <lineage>
        <taxon>Bacteria</taxon>
        <taxon>Bacillati</taxon>
        <taxon>Bacillota</taxon>
        <taxon>Clostridia</taxon>
        <taxon>Eubacteriales</taxon>
        <taxon>Clostridiaceae</taxon>
        <taxon>Inconstantimicrobium</taxon>
    </lineage>
</organism>
<reference evidence="1" key="1">
    <citation type="journal article" date="2025" name="Int. J. Syst. Evol. Microbiol.">
        <title>Inconstantimicrobium mannanitabidum sp. nov., a novel member of the family Clostridiaceae isolated from anoxic soil under the treatment of reductive soil disinfestation.</title>
        <authorList>
            <person name="Ueki A."/>
            <person name="Tonouchi A."/>
            <person name="Honma S."/>
            <person name="Kaku N."/>
            <person name="Ueki K."/>
        </authorList>
    </citation>
    <scope>NUCLEOTIDE SEQUENCE</scope>
    <source>
        <strain evidence="1">TW13</strain>
    </source>
</reference>
<gene>
    <name evidence="1" type="ORF">rsdtw13_16530</name>
</gene>
<evidence type="ECO:0000313" key="1">
    <source>
        <dbReference type="EMBL" id="GKX66395.1"/>
    </source>
</evidence>
<name>A0ACB5RBI0_9CLOT</name>
<sequence length="149" mass="17883">MEIVKFNLKYKNELLELDKECFGVNCWDNELWQEILGDLEHNIIYLVKQNTELIAYLMIYNWGKEKNYVKITNIGTKGCFRGQKLAHKLLETMINEMKKEGMKDFRGETRVTNYPMQKVFSDFDFRNVENLKGYYDNPTEDAFRYHLNI</sequence>
<dbReference type="EMBL" id="BROD01000001">
    <property type="protein sequence ID" value="GKX66395.1"/>
    <property type="molecule type" value="Genomic_DNA"/>
</dbReference>
<protein>
    <submittedName>
        <fullName evidence="1">Uncharacterized protein</fullName>
    </submittedName>
</protein>
<dbReference type="Proteomes" id="UP001058074">
    <property type="component" value="Unassembled WGS sequence"/>
</dbReference>
<proteinExistence type="predicted"/>
<keyword evidence="2" id="KW-1185">Reference proteome</keyword>
<evidence type="ECO:0000313" key="2">
    <source>
        <dbReference type="Proteomes" id="UP001058074"/>
    </source>
</evidence>